<keyword evidence="1" id="KW-0813">Transport</keyword>
<dbReference type="Pfam" id="PF02085">
    <property type="entry name" value="Cytochrom_CIII"/>
    <property type="match status" value="1"/>
</dbReference>
<dbReference type="SUPFAM" id="SSF48695">
    <property type="entry name" value="Multiheme cytochromes"/>
    <property type="match status" value="1"/>
</dbReference>
<dbReference type="PANTHER" id="PTHR35038:SF8">
    <property type="entry name" value="C-TYPE POLYHEME CYTOCHROME OMCC"/>
    <property type="match status" value="1"/>
</dbReference>
<evidence type="ECO:0000313" key="11">
    <source>
        <dbReference type="Proteomes" id="UP001597314"/>
    </source>
</evidence>
<evidence type="ECO:0000256" key="3">
    <source>
        <dbReference type="ARBA" id="ARBA00022723"/>
    </source>
</evidence>
<comment type="caution">
    <text evidence="10">The sequence shown here is derived from an EMBL/GenBank/DDBJ whole genome shotgun (WGS) entry which is preliminary data.</text>
</comment>
<evidence type="ECO:0000256" key="4">
    <source>
        <dbReference type="ARBA" id="ARBA00022729"/>
    </source>
</evidence>
<keyword evidence="11" id="KW-1185">Reference proteome</keyword>
<keyword evidence="3" id="KW-0479">Metal-binding</keyword>
<protein>
    <submittedName>
        <fullName evidence="10">Cytochrome c3 family protein</fullName>
    </submittedName>
</protein>
<organism evidence="10 11">
    <name type="scientific">Rhodoplanes azumiensis</name>
    <dbReference type="NCBI Taxonomy" id="1897628"/>
    <lineage>
        <taxon>Bacteria</taxon>
        <taxon>Pseudomonadati</taxon>
        <taxon>Pseudomonadota</taxon>
        <taxon>Alphaproteobacteria</taxon>
        <taxon>Hyphomicrobiales</taxon>
        <taxon>Nitrobacteraceae</taxon>
        <taxon>Rhodoplanes</taxon>
    </lineage>
</organism>
<evidence type="ECO:0000256" key="5">
    <source>
        <dbReference type="ARBA" id="ARBA00022982"/>
    </source>
</evidence>
<evidence type="ECO:0000256" key="8">
    <source>
        <dbReference type="SAM" id="SignalP"/>
    </source>
</evidence>
<keyword evidence="5" id="KW-0249">Electron transport</keyword>
<evidence type="ECO:0000259" key="9">
    <source>
        <dbReference type="Pfam" id="PF02085"/>
    </source>
</evidence>
<name>A0ABW5AFQ8_9BRAD</name>
<dbReference type="InterPro" id="IPR051829">
    <property type="entry name" value="Multiheme_Cytochr_ET"/>
</dbReference>
<feature type="domain" description="Class III cytochrome C" evidence="9">
    <location>
        <begin position="80"/>
        <end position="181"/>
    </location>
</feature>
<reference evidence="11" key="1">
    <citation type="journal article" date="2019" name="Int. J. Syst. Evol. Microbiol.">
        <title>The Global Catalogue of Microorganisms (GCM) 10K type strain sequencing project: providing services to taxonomists for standard genome sequencing and annotation.</title>
        <authorList>
            <consortium name="The Broad Institute Genomics Platform"/>
            <consortium name="The Broad Institute Genome Sequencing Center for Infectious Disease"/>
            <person name="Wu L."/>
            <person name="Ma J."/>
        </authorList>
    </citation>
    <scope>NUCLEOTIDE SEQUENCE [LARGE SCALE GENOMIC DNA]</scope>
    <source>
        <strain evidence="11">CGMCC 1.6774</strain>
    </source>
</reference>
<gene>
    <name evidence="10" type="ORF">ACFSOX_06055</name>
</gene>
<dbReference type="InterPro" id="IPR036280">
    <property type="entry name" value="Multihaem_cyt_sf"/>
</dbReference>
<evidence type="ECO:0000256" key="1">
    <source>
        <dbReference type="ARBA" id="ARBA00022448"/>
    </source>
</evidence>
<dbReference type="InterPro" id="IPR020942">
    <property type="entry name" value="Cyt_c_III_dom"/>
</dbReference>
<proteinExistence type="predicted"/>
<keyword evidence="4 8" id="KW-0732">Signal</keyword>
<evidence type="ECO:0000256" key="7">
    <source>
        <dbReference type="SAM" id="Phobius"/>
    </source>
</evidence>
<feature type="signal peptide" evidence="8">
    <location>
        <begin position="1"/>
        <end position="27"/>
    </location>
</feature>
<keyword evidence="2" id="KW-0349">Heme</keyword>
<evidence type="ECO:0000256" key="6">
    <source>
        <dbReference type="ARBA" id="ARBA00023004"/>
    </source>
</evidence>
<keyword evidence="7" id="KW-1133">Transmembrane helix</keyword>
<evidence type="ECO:0000313" key="10">
    <source>
        <dbReference type="EMBL" id="MFD2181709.1"/>
    </source>
</evidence>
<keyword evidence="7" id="KW-0472">Membrane</keyword>
<dbReference type="EMBL" id="JBHUIW010000004">
    <property type="protein sequence ID" value="MFD2181709.1"/>
    <property type="molecule type" value="Genomic_DNA"/>
</dbReference>
<dbReference type="Proteomes" id="UP001597314">
    <property type="component" value="Unassembled WGS sequence"/>
</dbReference>
<accession>A0ABW5AFQ8</accession>
<sequence>MSHAMTRWLFGAAVMAVAATLAGPAAAQTKGLPSADPETAAMVRRQNAECAACHSEAGLRMLPRHDIDVKTLSGLLVDIAKFDTSIHAGMACRTCHTGGYREFPHVGAASGKAETLPCAECHAQKTFRIEPQVARSVHAKNLKDTFTCSSCHDSHVYQTAARLRDPALIVKQDNAMCIGCHGSDEKFAAAARALPVPKTRPDLDAIHAWLPNTQRHWAAVRCVECHTPASTTRTLSLSHEVLNKDRAEKNCVTCHTQDTALRTRLYRWQAETEGARLGFVNSAILGQAYVIGATRNTYFDYIGIALVVLALGGVALHGLGRVVAGLGRGGSK</sequence>
<dbReference type="Gene3D" id="3.90.10.10">
    <property type="entry name" value="Cytochrome C3"/>
    <property type="match status" value="2"/>
</dbReference>
<feature type="chain" id="PRO_5045694142" evidence="8">
    <location>
        <begin position="28"/>
        <end position="332"/>
    </location>
</feature>
<evidence type="ECO:0000256" key="2">
    <source>
        <dbReference type="ARBA" id="ARBA00022617"/>
    </source>
</evidence>
<dbReference type="CDD" id="cd08168">
    <property type="entry name" value="Cytochrom_C3"/>
    <property type="match status" value="1"/>
</dbReference>
<keyword evidence="7" id="KW-0812">Transmembrane</keyword>
<dbReference type="PANTHER" id="PTHR35038">
    <property type="entry name" value="DISSIMILATORY SULFITE REDUCTASE SIRA"/>
    <property type="match status" value="1"/>
</dbReference>
<keyword evidence="6" id="KW-0408">Iron</keyword>
<feature type="transmembrane region" description="Helical" evidence="7">
    <location>
        <begin position="301"/>
        <end position="324"/>
    </location>
</feature>